<dbReference type="InterPro" id="IPR002890">
    <property type="entry name" value="MG2"/>
</dbReference>
<dbReference type="EMBL" id="BARS01054852">
    <property type="protein sequence ID" value="GAG52090.1"/>
    <property type="molecule type" value="Genomic_DNA"/>
</dbReference>
<evidence type="ECO:0000259" key="1">
    <source>
        <dbReference type="Pfam" id="PF01835"/>
    </source>
</evidence>
<dbReference type="PANTHER" id="PTHR40094:SF1">
    <property type="entry name" value="UBIQUITIN DOMAIN-CONTAINING PROTEIN"/>
    <property type="match status" value="1"/>
</dbReference>
<dbReference type="AlphaFoldDB" id="X0Y8I0"/>
<evidence type="ECO:0008006" key="4">
    <source>
        <dbReference type="Google" id="ProtNLM"/>
    </source>
</evidence>
<dbReference type="InterPro" id="IPR051802">
    <property type="entry name" value="YfhM-like"/>
</dbReference>
<dbReference type="GO" id="GO:0004866">
    <property type="term" value="F:endopeptidase inhibitor activity"/>
    <property type="evidence" value="ECO:0007669"/>
    <property type="project" value="InterPro"/>
</dbReference>
<protein>
    <recommendedName>
        <fullName evidence="4">Macroglobulin domain-containing protein</fullName>
    </recommendedName>
</protein>
<accession>X0Y8I0</accession>
<evidence type="ECO:0000313" key="3">
    <source>
        <dbReference type="EMBL" id="GAG52090.1"/>
    </source>
</evidence>
<feature type="non-terminal residue" evidence="3">
    <location>
        <position position="213"/>
    </location>
</feature>
<organism evidence="3">
    <name type="scientific">marine sediment metagenome</name>
    <dbReference type="NCBI Taxonomy" id="412755"/>
    <lineage>
        <taxon>unclassified sequences</taxon>
        <taxon>metagenomes</taxon>
        <taxon>ecological metagenomes</taxon>
    </lineage>
</organism>
<dbReference type="InterPro" id="IPR021868">
    <property type="entry name" value="Alpha_2_Macroglob_MG3"/>
</dbReference>
<gene>
    <name evidence="3" type="ORF">S01H1_81110</name>
</gene>
<feature type="domain" description="Macroglobulin" evidence="1">
    <location>
        <begin position="82"/>
        <end position="176"/>
    </location>
</feature>
<name>X0Y8I0_9ZZZZ</name>
<proteinExistence type="predicted"/>
<dbReference type="Pfam" id="PF11974">
    <property type="entry name" value="bMG3"/>
    <property type="match status" value="1"/>
</dbReference>
<reference evidence="3" key="1">
    <citation type="journal article" date="2014" name="Front. Microbiol.">
        <title>High frequency of phylogenetically diverse reductive dehalogenase-homologous genes in deep subseafloor sedimentary metagenomes.</title>
        <authorList>
            <person name="Kawai M."/>
            <person name="Futagami T."/>
            <person name="Toyoda A."/>
            <person name="Takaki Y."/>
            <person name="Nishi S."/>
            <person name="Hori S."/>
            <person name="Arai W."/>
            <person name="Tsubouchi T."/>
            <person name="Morono Y."/>
            <person name="Uchiyama I."/>
            <person name="Ito T."/>
            <person name="Fujiyama A."/>
            <person name="Inagaki F."/>
            <person name="Takami H."/>
        </authorList>
    </citation>
    <scope>NUCLEOTIDE SEQUENCE</scope>
    <source>
        <strain evidence="3">Expedition CK06-06</strain>
    </source>
</reference>
<feature type="non-terminal residue" evidence="3">
    <location>
        <position position="1"/>
    </location>
</feature>
<feature type="domain" description="Alpha-2-macroglobulin MG3" evidence="2">
    <location>
        <begin position="1"/>
        <end position="76"/>
    </location>
</feature>
<sequence length="213" mass="22620">PTAGVNVKLIARNNEVLGTTETDANGYARFEAGLARGEGGLRPALLVAQSDGGEYAFLDLTLGAFDLTDRGVTGREAPGPLDAYLYTERGIYRPGDDVHIAALVRDKAGEAATLPVTLIVSRPDGVEHRRYTLTDEGLGGRDVTMTLSGGAMTGTWRAKLHADPQSDPIIQVSFLVEDFVPERLDLTLKPPAASLAPGETQTIKAAGRYLYGP</sequence>
<dbReference type="Gene3D" id="2.60.40.1930">
    <property type="match status" value="1"/>
</dbReference>
<dbReference type="Pfam" id="PF01835">
    <property type="entry name" value="MG2"/>
    <property type="match status" value="1"/>
</dbReference>
<dbReference type="PANTHER" id="PTHR40094">
    <property type="entry name" value="ALPHA-2-MACROGLOBULIN HOMOLOG"/>
    <property type="match status" value="1"/>
</dbReference>
<evidence type="ECO:0000259" key="2">
    <source>
        <dbReference type="Pfam" id="PF11974"/>
    </source>
</evidence>
<comment type="caution">
    <text evidence="3">The sequence shown here is derived from an EMBL/GenBank/DDBJ whole genome shotgun (WGS) entry which is preliminary data.</text>
</comment>